<gene>
    <name evidence="2" type="ORF">TSPGSL018_23939</name>
</gene>
<evidence type="ECO:0008006" key="3">
    <source>
        <dbReference type="Google" id="ProtNLM"/>
    </source>
</evidence>
<protein>
    <recommendedName>
        <fullName evidence="3">Mediator of RNA polymerase II transcription subunit 8</fullName>
    </recommendedName>
</protein>
<dbReference type="EMBL" id="GBEZ01024801">
    <property type="protein sequence ID" value="JAC62223.1"/>
    <property type="molecule type" value="Transcribed_RNA"/>
</dbReference>
<organism evidence="2">
    <name type="scientific">Tetraselmis sp. GSL018</name>
    <dbReference type="NCBI Taxonomy" id="582737"/>
    <lineage>
        <taxon>Eukaryota</taxon>
        <taxon>Viridiplantae</taxon>
        <taxon>Chlorophyta</taxon>
        <taxon>core chlorophytes</taxon>
        <taxon>Chlorodendrophyceae</taxon>
        <taxon>Chlorodendrales</taxon>
        <taxon>Chlorodendraceae</taxon>
        <taxon>Tetraselmis</taxon>
    </lineage>
</organism>
<evidence type="ECO:0000256" key="1">
    <source>
        <dbReference type="SAM" id="MobiDB-lite"/>
    </source>
</evidence>
<proteinExistence type="predicted"/>
<dbReference type="AlphaFoldDB" id="A0A061QRA6"/>
<reference evidence="2" key="1">
    <citation type="submission" date="2014-05" db="EMBL/GenBank/DDBJ databases">
        <title>The transcriptome of the halophilic microalga Tetraselmis sp. GSL018 isolated from the Great Salt Lake, Utah.</title>
        <authorList>
            <person name="Jinkerson R.E."/>
            <person name="D'Adamo S."/>
            <person name="Posewitz M.C."/>
        </authorList>
    </citation>
    <scope>NUCLEOTIDE SEQUENCE</scope>
    <source>
        <strain evidence="2">GSL018</strain>
    </source>
</reference>
<name>A0A061QRA6_9CHLO</name>
<evidence type="ECO:0000313" key="2">
    <source>
        <dbReference type="EMBL" id="JAC62223.1"/>
    </source>
</evidence>
<accession>A0A061QRA6</accession>
<feature type="region of interest" description="Disordered" evidence="1">
    <location>
        <begin position="1"/>
        <end position="21"/>
    </location>
</feature>
<sequence length="137" mass="15219">MQQQQGLAQGPVGGTSESSQDGQFKHLLLSSNREGMNLAQFRAKANELRQSLEQILNTLHVCPDKIEWAAALDHFSVLNVQYYNLVGQLRPMLKHWAVHPKVMSTSTSLPDTVAPSLKGVQDKRFSLDALPDHALMD</sequence>